<dbReference type="AlphaFoldDB" id="A0A9Q3YL24"/>
<organism evidence="1 2">
    <name type="scientific">Vibrio parahaemolyticus</name>
    <dbReference type="NCBI Taxonomy" id="670"/>
    <lineage>
        <taxon>Bacteria</taxon>
        <taxon>Pseudomonadati</taxon>
        <taxon>Pseudomonadota</taxon>
        <taxon>Gammaproteobacteria</taxon>
        <taxon>Vibrionales</taxon>
        <taxon>Vibrionaceae</taxon>
        <taxon>Vibrio</taxon>
    </lineage>
</organism>
<reference evidence="1" key="1">
    <citation type="submission" date="2020-09" db="EMBL/GenBank/DDBJ databases">
        <title>Genome sequence of Vibrio parahaemolyticus isolates.</title>
        <authorList>
            <person name="Hammerl J.A."/>
            <person name="Strauch E."/>
        </authorList>
    </citation>
    <scope>NUCLEOTIDE SEQUENCE</scope>
    <source>
        <strain evidence="1">17-VB00146</strain>
    </source>
</reference>
<evidence type="ECO:0000313" key="1">
    <source>
        <dbReference type="EMBL" id="MCC3807658.1"/>
    </source>
</evidence>
<gene>
    <name evidence="1" type="ORF">IB292_21800</name>
</gene>
<evidence type="ECO:0000313" key="2">
    <source>
        <dbReference type="Proteomes" id="UP000726777"/>
    </source>
</evidence>
<proteinExistence type="predicted"/>
<protein>
    <submittedName>
        <fullName evidence="1">Uncharacterized protein</fullName>
    </submittedName>
</protein>
<comment type="caution">
    <text evidence="1">The sequence shown here is derived from an EMBL/GenBank/DDBJ whole genome shotgun (WGS) entry which is preliminary data.</text>
</comment>
<sequence length="77" mass="8855">MPNKILPPMHIVLDVNALDTLLSKPLAKKHIYCNFHKAYLTHAHLIKLTQLDIQSVSFCDGHTIYPNHELTRLRKGQ</sequence>
<dbReference type="Proteomes" id="UP000726777">
    <property type="component" value="Unassembled WGS sequence"/>
</dbReference>
<accession>A0A9Q3YL24</accession>
<dbReference type="RefSeq" id="WP_140079655.1">
    <property type="nucleotide sequence ID" value="NZ_CP066164.1"/>
</dbReference>
<name>A0A9Q3YL24_VIBPH</name>
<dbReference type="EMBL" id="JACVHL010000029">
    <property type="protein sequence ID" value="MCC3807658.1"/>
    <property type="molecule type" value="Genomic_DNA"/>
</dbReference>